<dbReference type="Pfam" id="PF00534">
    <property type="entry name" value="Glycos_transf_1"/>
    <property type="match status" value="1"/>
</dbReference>
<name>A0A0J9CV25_SPHYA</name>
<evidence type="ECO:0000256" key="1">
    <source>
        <dbReference type="ARBA" id="ARBA00022679"/>
    </source>
</evidence>
<feature type="domain" description="Glycosyl transferase family 1" evidence="2">
    <location>
        <begin position="250"/>
        <end position="411"/>
    </location>
</feature>
<dbReference type="InterPro" id="IPR028098">
    <property type="entry name" value="Glyco_trans_4-like_N"/>
</dbReference>
<protein>
    <submittedName>
        <fullName evidence="4">Glycosyl transferase family 1</fullName>
    </submittedName>
</protein>
<gene>
    <name evidence="4" type="ORF">BV87_03820</name>
</gene>
<evidence type="ECO:0000313" key="4">
    <source>
        <dbReference type="EMBL" id="ATP21378.1"/>
    </source>
</evidence>
<evidence type="ECO:0000313" key="5">
    <source>
        <dbReference type="Proteomes" id="UP000037029"/>
    </source>
</evidence>
<dbReference type="Gene3D" id="3.40.50.2000">
    <property type="entry name" value="Glycogen Phosphorylase B"/>
    <property type="match status" value="2"/>
</dbReference>
<dbReference type="AlphaFoldDB" id="A0A0J9CV25"/>
<dbReference type="PANTHER" id="PTHR46401:SF2">
    <property type="entry name" value="GLYCOSYLTRANSFERASE WBBK-RELATED"/>
    <property type="match status" value="1"/>
</dbReference>
<dbReference type="PANTHER" id="PTHR46401">
    <property type="entry name" value="GLYCOSYLTRANSFERASE WBBK-RELATED"/>
    <property type="match status" value="1"/>
</dbReference>
<evidence type="ECO:0000259" key="3">
    <source>
        <dbReference type="Pfam" id="PF13439"/>
    </source>
</evidence>
<dbReference type="GO" id="GO:0009103">
    <property type="term" value="P:lipopolysaccharide biosynthetic process"/>
    <property type="evidence" value="ECO:0007669"/>
    <property type="project" value="TreeGrafter"/>
</dbReference>
<reference evidence="4 5" key="1">
    <citation type="submission" date="2017-04" db="EMBL/GenBank/DDBJ databases">
        <title>Characterization, genome and methylation analysis of a phthalic acid esters degrading strain Sphingobium yanoikuyae SHJ.</title>
        <authorList>
            <person name="Feng L."/>
        </authorList>
    </citation>
    <scope>NUCLEOTIDE SEQUENCE [LARGE SCALE GENOMIC DNA]</scope>
    <source>
        <strain evidence="4 5">SHJ</strain>
    </source>
</reference>
<dbReference type="SUPFAM" id="SSF53756">
    <property type="entry name" value="UDP-Glycosyltransferase/glycogen phosphorylase"/>
    <property type="match status" value="1"/>
</dbReference>
<dbReference type="Proteomes" id="UP000037029">
    <property type="component" value="Chromosome"/>
</dbReference>
<organism evidence="4 5">
    <name type="scientific">Sphingobium yanoikuyae</name>
    <name type="common">Sphingomonas yanoikuyae</name>
    <dbReference type="NCBI Taxonomy" id="13690"/>
    <lineage>
        <taxon>Bacteria</taxon>
        <taxon>Pseudomonadati</taxon>
        <taxon>Pseudomonadota</taxon>
        <taxon>Alphaproteobacteria</taxon>
        <taxon>Sphingomonadales</taxon>
        <taxon>Sphingomonadaceae</taxon>
        <taxon>Sphingobium</taxon>
    </lineage>
</organism>
<dbReference type="GO" id="GO:0016757">
    <property type="term" value="F:glycosyltransferase activity"/>
    <property type="evidence" value="ECO:0007669"/>
    <property type="project" value="InterPro"/>
</dbReference>
<dbReference type="EMBL" id="CP020925">
    <property type="protein sequence ID" value="ATP21378.1"/>
    <property type="molecule type" value="Genomic_DNA"/>
</dbReference>
<keyword evidence="1 4" id="KW-0808">Transferase</keyword>
<feature type="domain" description="Glycosyltransferase subfamily 4-like N-terminal" evidence="3">
    <location>
        <begin position="94"/>
        <end position="224"/>
    </location>
</feature>
<evidence type="ECO:0000259" key="2">
    <source>
        <dbReference type="Pfam" id="PF00534"/>
    </source>
</evidence>
<proteinExistence type="predicted"/>
<accession>A0A0J9CV25</accession>
<dbReference type="CDD" id="cd03809">
    <property type="entry name" value="GT4_MtfB-like"/>
    <property type="match status" value="1"/>
</dbReference>
<sequence>MSRPNHLRIALDGFNFAMPKGTGVANYGFTLASMLRQMGHEVEGIFGIDVGRDPAIRETMLYDAIGREKVEHRKQRHARVRREKMRSLLGVRMHEVEVSNRTEKTSLAERVPVFDKVWSGAHLFEAARWHFQYFGRFLKISVDNPPDIVHWTYPIPVSMKGAKNIYTIHDLVPLKMPYTTLDDKNFYFKLVQECVRSADAICTVSETSRNDIVHRFPVNEAAVINTFQSSPVPPMLADANSIDDAHMIRQLFSLEPQDYFLFFGAVDPKKNLARIVEAYAISNARSPLVLVTARNWGMSGSANSGGQLELHGHIVSDDRIRQLDYLPRPLLFRLIRNAKAVLLPSLYEGFGLPALEAIQVGTPVVGSTTGSLPEVIGDAGLLVDPYDVQDIRAAIEKIDADAALRANLKAAGVIQARKFSDQPYQARLQTLYASVL</sequence>
<dbReference type="Pfam" id="PF13439">
    <property type="entry name" value="Glyco_transf_4"/>
    <property type="match status" value="1"/>
</dbReference>
<dbReference type="InterPro" id="IPR001296">
    <property type="entry name" value="Glyco_trans_1"/>
</dbReference>